<dbReference type="GO" id="GO:0003824">
    <property type="term" value="F:catalytic activity"/>
    <property type="evidence" value="ECO:0007669"/>
    <property type="project" value="InterPro"/>
</dbReference>
<dbReference type="EMBL" id="VTOW01000006">
    <property type="protein sequence ID" value="NKE73307.1"/>
    <property type="molecule type" value="Genomic_DNA"/>
</dbReference>
<dbReference type="SUPFAM" id="SSF54197">
    <property type="entry name" value="HIT-like"/>
    <property type="match status" value="1"/>
</dbReference>
<dbReference type="InterPro" id="IPR011146">
    <property type="entry name" value="HIT-like"/>
</dbReference>
<evidence type="ECO:0000256" key="1">
    <source>
        <dbReference type="ARBA" id="ARBA00022741"/>
    </source>
</evidence>
<dbReference type="PANTHER" id="PTHR42997:SF1">
    <property type="entry name" value="AP-4-A PHOSPHORYLASE"/>
    <property type="match status" value="1"/>
</dbReference>
<dbReference type="Proteomes" id="UP000534783">
    <property type="component" value="Unassembled WGS sequence"/>
</dbReference>
<evidence type="ECO:0000256" key="2">
    <source>
        <dbReference type="PIRSR" id="PIRSR639383-1"/>
    </source>
</evidence>
<evidence type="ECO:0000256" key="3">
    <source>
        <dbReference type="PIRSR" id="PIRSR639383-2"/>
    </source>
</evidence>
<keyword evidence="7" id="KW-1185">Reference proteome</keyword>
<evidence type="ECO:0000259" key="5">
    <source>
        <dbReference type="PROSITE" id="PS51084"/>
    </source>
</evidence>
<dbReference type="CDD" id="cd01275">
    <property type="entry name" value="FHIT"/>
    <property type="match status" value="1"/>
</dbReference>
<name>A0A7X6DTV6_9BACT</name>
<sequence>MKHLWAPWRIDYIKGEKTPGCILCDKPGEKKDRDNLILARGKHAFVMMNLYPYNNGHLMVSPYRHVNSLEALSDTITTEMMRLMKKSLAVLRKTHKPDGFNMGLNLGKAAGAGIEEHLHFHIVPRWGGDTNFMTVTPEVRVIPEDIRETYRQLKRHFK</sequence>
<dbReference type="InterPro" id="IPR036265">
    <property type="entry name" value="HIT-like_sf"/>
</dbReference>
<dbReference type="InterPro" id="IPR039383">
    <property type="entry name" value="FHIT"/>
</dbReference>
<gene>
    <name evidence="6" type="ORF">MNODULE_21340</name>
</gene>
<evidence type="ECO:0000256" key="4">
    <source>
        <dbReference type="PROSITE-ProRule" id="PRU00464"/>
    </source>
</evidence>
<reference evidence="6 7" key="1">
    <citation type="journal article" date="2020" name="Nature">
        <title>Bacterial chemolithoautotrophy via manganese oxidation.</title>
        <authorList>
            <person name="Yu H."/>
            <person name="Leadbetter J.R."/>
        </authorList>
    </citation>
    <scope>NUCLEOTIDE SEQUENCE [LARGE SCALE GENOMIC DNA]</scope>
    <source>
        <strain evidence="6 7">Mn-1</strain>
    </source>
</reference>
<dbReference type="PROSITE" id="PS51084">
    <property type="entry name" value="HIT_2"/>
    <property type="match status" value="1"/>
</dbReference>
<dbReference type="PANTHER" id="PTHR42997">
    <property type="entry name" value="HIT FAMILY HYDROLASE"/>
    <property type="match status" value="1"/>
</dbReference>
<proteinExistence type="predicted"/>
<feature type="binding site" evidence="3">
    <location>
        <position position="49"/>
    </location>
    <ligand>
        <name>substrate</name>
    </ligand>
</feature>
<feature type="domain" description="HIT" evidence="5">
    <location>
        <begin position="22"/>
        <end position="132"/>
    </location>
</feature>
<protein>
    <submittedName>
        <fullName evidence="6">HIT domain-containing protein</fullName>
    </submittedName>
</protein>
<accession>A0A7X6DTV6</accession>
<comment type="caution">
    <text evidence="6">The sequence shown here is derived from an EMBL/GenBank/DDBJ whole genome shotgun (WGS) entry which is preliminary data.</text>
</comment>
<dbReference type="Pfam" id="PF01230">
    <property type="entry name" value="HIT"/>
    <property type="match status" value="1"/>
</dbReference>
<feature type="binding site" evidence="3">
    <location>
        <position position="121"/>
    </location>
    <ligand>
        <name>substrate</name>
    </ligand>
</feature>
<evidence type="ECO:0000313" key="7">
    <source>
        <dbReference type="Proteomes" id="UP000534783"/>
    </source>
</evidence>
<dbReference type="Gene3D" id="3.30.428.10">
    <property type="entry name" value="HIT-like"/>
    <property type="match status" value="1"/>
</dbReference>
<evidence type="ECO:0000313" key="6">
    <source>
        <dbReference type="EMBL" id="NKE73307.1"/>
    </source>
</evidence>
<dbReference type="AlphaFoldDB" id="A0A7X6DTV6"/>
<feature type="short sequence motif" description="Histidine triad motif" evidence="4">
    <location>
        <begin position="117"/>
        <end position="121"/>
    </location>
</feature>
<dbReference type="InterPro" id="IPR052908">
    <property type="entry name" value="AP-4-A_phosphorylase"/>
</dbReference>
<dbReference type="RefSeq" id="WP_168063262.1">
    <property type="nucleotide sequence ID" value="NZ_VTOW01000006.1"/>
</dbReference>
<keyword evidence="1" id="KW-0547">Nucleotide-binding</keyword>
<feature type="active site" description="Tele-AMP-histidine intermediate" evidence="2">
    <location>
        <position position="119"/>
    </location>
</feature>
<organism evidence="6 7">
    <name type="scientific">Candidatus Manganitrophus noduliformans</name>
    <dbReference type="NCBI Taxonomy" id="2606439"/>
    <lineage>
        <taxon>Bacteria</taxon>
        <taxon>Pseudomonadati</taxon>
        <taxon>Nitrospirota</taxon>
        <taxon>Nitrospiria</taxon>
        <taxon>Candidatus Troglogloeales</taxon>
        <taxon>Candidatus Manganitrophaceae</taxon>
        <taxon>Candidatus Manganitrophus</taxon>
    </lineage>
</organism>
<dbReference type="GO" id="GO:0000166">
    <property type="term" value="F:nucleotide binding"/>
    <property type="evidence" value="ECO:0007669"/>
    <property type="project" value="UniProtKB-KW"/>
</dbReference>